<reference evidence="9" key="2">
    <citation type="journal article" date="2023" name="IMA Fungus">
        <title>Comparative genomic study of the Penicillium genus elucidates a diverse pangenome and 15 lateral gene transfer events.</title>
        <authorList>
            <person name="Petersen C."/>
            <person name="Sorensen T."/>
            <person name="Nielsen M.R."/>
            <person name="Sondergaard T.E."/>
            <person name="Sorensen J.L."/>
            <person name="Fitzpatrick D.A."/>
            <person name="Frisvad J.C."/>
            <person name="Nielsen K.L."/>
        </authorList>
    </citation>
    <scope>NUCLEOTIDE SEQUENCE</scope>
    <source>
        <strain evidence="9">IBT 30069</strain>
    </source>
</reference>
<keyword evidence="6" id="KW-0539">Nucleus</keyword>
<dbReference type="PROSITE" id="PS50048">
    <property type="entry name" value="ZN2_CY6_FUNGAL_2"/>
    <property type="match status" value="1"/>
</dbReference>
<reference evidence="9" key="1">
    <citation type="submission" date="2022-11" db="EMBL/GenBank/DDBJ databases">
        <authorList>
            <person name="Petersen C."/>
        </authorList>
    </citation>
    <scope>NUCLEOTIDE SEQUENCE</scope>
    <source>
        <strain evidence="9">IBT 30069</strain>
    </source>
</reference>
<dbReference type="Gene3D" id="4.10.240.10">
    <property type="entry name" value="Zn(2)-C6 fungal-type DNA-binding domain"/>
    <property type="match status" value="1"/>
</dbReference>
<dbReference type="SUPFAM" id="SSF57701">
    <property type="entry name" value="Zn2/Cys6 DNA-binding domain"/>
    <property type="match status" value="1"/>
</dbReference>
<dbReference type="EMBL" id="JAPQKH010000002">
    <property type="protein sequence ID" value="KAJ5113633.1"/>
    <property type="molecule type" value="Genomic_DNA"/>
</dbReference>
<evidence type="ECO:0000313" key="10">
    <source>
        <dbReference type="Proteomes" id="UP001149165"/>
    </source>
</evidence>
<comment type="caution">
    <text evidence="9">The sequence shown here is derived from an EMBL/GenBank/DDBJ whole genome shotgun (WGS) entry which is preliminary data.</text>
</comment>
<dbReference type="InterPro" id="IPR001138">
    <property type="entry name" value="Zn2Cys6_DnaBD"/>
</dbReference>
<dbReference type="GO" id="GO:0003677">
    <property type="term" value="F:DNA binding"/>
    <property type="evidence" value="ECO:0007669"/>
    <property type="project" value="UniProtKB-KW"/>
</dbReference>
<dbReference type="InterPro" id="IPR050815">
    <property type="entry name" value="TF_fung"/>
</dbReference>
<evidence type="ECO:0000256" key="7">
    <source>
        <dbReference type="SAM" id="MobiDB-lite"/>
    </source>
</evidence>
<dbReference type="PANTHER" id="PTHR47338">
    <property type="entry name" value="ZN(II)2CYS6 TRANSCRIPTION FACTOR (EUROFUNG)-RELATED"/>
    <property type="match status" value="1"/>
</dbReference>
<name>A0A9W9G7R8_9EURO</name>
<evidence type="ECO:0000259" key="8">
    <source>
        <dbReference type="PROSITE" id="PS50048"/>
    </source>
</evidence>
<dbReference type="InterPro" id="IPR036864">
    <property type="entry name" value="Zn2-C6_fun-type_DNA-bd_sf"/>
</dbReference>
<proteinExistence type="predicted"/>
<dbReference type="Proteomes" id="UP001149165">
    <property type="component" value="Unassembled WGS sequence"/>
</dbReference>
<feature type="compositionally biased region" description="Polar residues" evidence="7">
    <location>
        <begin position="67"/>
        <end position="78"/>
    </location>
</feature>
<dbReference type="PROSITE" id="PS00463">
    <property type="entry name" value="ZN2_CY6_FUNGAL_1"/>
    <property type="match status" value="1"/>
</dbReference>
<dbReference type="PANTHER" id="PTHR47338:SF5">
    <property type="entry name" value="ZN(II)2CYS6 TRANSCRIPTION FACTOR (EUROFUNG)"/>
    <property type="match status" value="1"/>
</dbReference>
<evidence type="ECO:0000256" key="2">
    <source>
        <dbReference type="ARBA" id="ARBA00022723"/>
    </source>
</evidence>
<sequence length="178" mass="19482">MDNPKTPTQHGARSSHTCGCCRTRKRRCVTSSGPYCDNCADFGLECTFNDPGLGRGIRRKRQRRNVTETPSQLPSRQPDQVEDESIVVPSPSENTTPGGVLAELDLMTPQNGDSTPPIAPILPENGVTVDLDWALVITAKYQQYIEPYAPFLDTSSQPSDLSLCFLAAAVQTRRISSE</sequence>
<evidence type="ECO:0000256" key="6">
    <source>
        <dbReference type="ARBA" id="ARBA00023242"/>
    </source>
</evidence>
<keyword evidence="2" id="KW-0479">Metal-binding</keyword>
<evidence type="ECO:0000256" key="3">
    <source>
        <dbReference type="ARBA" id="ARBA00023015"/>
    </source>
</evidence>
<keyword evidence="5" id="KW-0804">Transcription</keyword>
<evidence type="ECO:0000313" key="9">
    <source>
        <dbReference type="EMBL" id="KAJ5113633.1"/>
    </source>
</evidence>
<evidence type="ECO:0000256" key="1">
    <source>
        <dbReference type="ARBA" id="ARBA00004123"/>
    </source>
</evidence>
<dbReference type="Pfam" id="PF00172">
    <property type="entry name" value="Zn_clus"/>
    <property type="match status" value="1"/>
</dbReference>
<comment type="subcellular location">
    <subcellularLocation>
        <location evidence="1">Nucleus</location>
    </subcellularLocation>
</comment>
<dbReference type="GO" id="GO:0000981">
    <property type="term" value="F:DNA-binding transcription factor activity, RNA polymerase II-specific"/>
    <property type="evidence" value="ECO:0007669"/>
    <property type="project" value="InterPro"/>
</dbReference>
<dbReference type="AlphaFoldDB" id="A0A9W9G7R8"/>
<feature type="region of interest" description="Disordered" evidence="7">
    <location>
        <begin position="53"/>
        <end position="96"/>
    </location>
</feature>
<dbReference type="GO" id="GO:0008270">
    <property type="term" value="F:zinc ion binding"/>
    <property type="evidence" value="ECO:0007669"/>
    <property type="project" value="InterPro"/>
</dbReference>
<accession>A0A9W9G7R8</accession>
<feature type="domain" description="Zn(2)-C6 fungal-type" evidence="8">
    <location>
        <begin position="17"/>
        <end position="48"/>
    </location>
</feature>
<keyword evidence="3" id="KW-0805">Transcription regulation</keyword>
<evidence type="ECO:0000256" key="4">
    <source>
        <dbReference type="ARBA" id="ARBA00023125"/>
    </source>
</evidence>
<dbReference type="SMART" id="SM00066">
    <property type="entry name" value="GAL4"/>
    <property type="match status" value="1"/>
</dbReference>
<keyword evidence="10" id="KW-1185">Reference proteome</keyword>
<evidence type="ECO:0000256" key="5">
    <source>
        <dbReference type="ARBA" id="ARBA00023163"/>
    </source>
</evidence>
<gene>
    <name evidence="9" type="ORF">N7456_002167</name>
</gene>
<keyword evidence="4" id="KW-0238">DNA-binding</keyword>
<protein>
    <recommendedName>
        <fullName evidence="8">Zn(2)-C6 fungal-type domain-containing protein</fullName>
    </recommendedName>
</protein>
<dbReference type="CDD" id="cd00067">
    <property type="entry name" value="GAL4"/>
    <property type="match status" value="1"/>
</dbReference>
<dbReference type="GO" id="GO:0005634">
    <property type="term" value="C:nucleus"/>
    <property type="evidence" value="ECO:0007669"/>
    <property type="project" value="UniProtKB-SubCell"/>
</dbReference>
<organism evidence="9 10">
    <name type="scientific">Penicillium angulare</name>
    <dbReference type="NCBI Taxonomy" id="116970"/>
    <lineage>
        <taxon>Eukaryota</taxon>
        <taxon>Fungi</taxon>
        <taxon>Dikarya</taxon>
        <taxon>Ascomycota</taxon>
        <taxon>Pezizomycotina</taxon>
        <taxon>Eurotiomycetes</taxon>
        <taxon>Eurotiomycetidae</taxon>
        <taxon>Eurotiales</taxon>
        <taxon>Aspergillaceae</taxon>
        <taxon>Penicillium</taxon>
    </lineage>
</organism>